<evidence type="ECO:0000313" key="3">
    <source>
        <dbReference type="Proteomes" id="UP000717696"/>
    </source>
</evidence>
<sequence length="162" mass="17649">MPLSLPSNAILGFPWLAEPVDTWASQSAHRCCPLPPPPQTTARQPESCFLVFSPSPVPAQHQGKRESERSQRESDETDRLGTGYTLAFYSSIHPSSTISASSTPPFFLSRLPAFRLAAVSSRSRKGVFLRNVDTADKPPTTKPSTTKGLATPSQDLPFRRPG</sequence>
<dbReference type="Proteomes" id="UP000717696">
    <property type="component" value="Unassembled WGS sequence"/>
</dbReference>
<proteinExistence type="predicted"/>
<name>A0A9P9ESZ0_9HYPO</name>
<dbReference type="EMBL" id="JAGMUU010000010">
    <property type="protein sequence ID" value="KAH7144373.1"/>
    <property type="molecule type" value="Genomic_DNA"/>
</dbReference>
<reference evidence="2" key="1">
    <citation type="journal article" date="2021" name="Nat. Commun.">
        <title>Genetic determinants of endophytism in the Arabidopsis root mycobiome.</title>
        <authorList>
            <person name="Mesny F."/>
            <person name="Miyauchi S."/>
            <person name="Thiergart T."/>
            <person name="Pickel B."/>
            <person name="Atanasova L."/>
            <person name="Karlsson M."/>
            <person name="Huettel B."/>
            <person name="Barry K.W."/>
            <person name="Haridas S."/>
            <person name="Chen C."/>
            <person name="Bauer D."/>
            <person name="Andreopoulos W."/>
            <person name="Pangilinan J."/>
            <person name="LaButti K."/>
            <person name="Riley R."/>
            <person name="Lipzen A."/>
            <person name="Clum A."/>
            <person name="Drula E."/>
            <person name="Henrissat B."/>
            <person name="Kohler A."/>
            <person name="Grigoriev I.V."/>
            <person name="Martin F.M."/>
            <person name="Hacquard S."/>
        </authorList>
    </citation>
    <scope>NUCLEOTIDE SEQUENCE</scope>
    <source>
        <strain evidence="2">MPI-CAGE-AT-0021</strain>
    </source>
</reference>
<evidence type="ECO:0000256" key="1">
    <source>
        <dbReference type="SAM" id="MobiDB-lite"/>
    </source>
</evidence>
<feature type="region of interest" description="Disordered" evidence="1">
    <location>
        <begin position="130"/>
        <end position="162"/>
    </location>
</feature>
<protein>
    <submittedName>
        <fullName evidence="2">Uncharacterized protein</fullName>
    </submittedName>
</protein>
<accession>A0A9P9ESZ0</accession>
<organism evidence="2 3">
    <name type="scientific">Dactylonectria estremocensis</name>
    <dbReference type="NCBI Taxonomy" id="1079267"/>
    <lineage>
        <taxon>Eukaryota</taxon>
        <taxon>Fungi</taxon>
        <taxon>Dikarya</taxon>
        <taxon>Ascomycota</taxon>
        <taxon>Pezizomycotina</taxon>
        <taxon>Sordariomycetes</taxon>
        <taxon>Hypocreomycetidae</taxon>
        <taxon>Hypocreales</taxon>
        <taxon>Nectriaceae</taxon>
        <taxon>Dactylonectria</taxon>
    </lineage>
</organism>
<keyword evidence="3" id="KW-1185">Reference proteome</keyword>
<evidence type="ECO:0000313" key="2">
    <source>
        <dbReference type="EMBL" id="KAH7144373.1"/>
    </source>
</evidence>
<comment type="caution">
    <text evidence="2">The sequence shown here is derived from an EMBL/GenBank/DDBJ whole genome shotgun (WGS) entry which is preliminary data.</text>
</comment>
<dbReference type="AlphaFoldDB" id="A0A9P9ESZ0"/>
<gene>
    <name evidence="2" type="ORF">B0J13DRAFT_43295</name>
</gene>
<feature type="compositionally biased region" description="Basic and acidic residues" evidence="1">
    <location>
        <begin position="63"/>
        <end position="79"/>
    </location>
</feature>
<feature type="region of interest" description="Disordered" evidence="1">
    <location>
        <begin position="52"/>
        <end position="81"/>
    </location>
</feature>